<dbReference type="EMBL" id="AAEW02000002">
    <property type="protein sequence ID" value="EAT17109.1"/>
    <property type="molecule type" value="Genomic_DNA"/>
</dbReference>
<feature type="transmembrane region" description="Helical" evidence="1">
    <location>
        <begin position="6"/>
        <end position="26"/>
    </location>
</feature>
<dbReference type="InterPro" id="IPR000160">
    <property type="entry name" value="GGDEF_dom"/>
</dbReference>
<dbReference type="Gene3D" id="3.20.20.450">
    <property type="entry name" value="EAL domain"/>
    <property type="match status" value="1"/>
</dbReference>
<dbReference type="Proteomes" id="UP000005695">
    <property type="component" value="Unassembled WGS sequence"/>
</dbReference>
<dbReference type="PROSITE" id="PS50887">
    <property type="entry name" value="GGDEF"/>
    <property type="match status" value="1"/>
</dbReference>
<evidence type="ECO:0000313" key="4">
    <source>
        <dbReference type="EMBL" id="EAT17109.1"/>
    </source>
</evidence>
<dbReference type="SMART" id="SM00267">
    <property type="entry name" value="GGDEF"/>
    <property type="match status" value="1"/>
</dbReference>
<dbReference type="PANTHER" id="PTHR33121">
    <property type="entry name" value="CYCLIC DI-GMP PHOSPHODIESTERASE PDEF"/>
    <property type="match status" value="1"/>
</dbReference>
<dbReference type="InterPro" id="IPR001633">
    <property type="entry name" value="EAL_dom"/>
</dbReference>
<keyword evidence="5" id="KW-1185">Reference proteome</keyword>
<dbReference type="InterPro" id="IPR050706">
    <property type="entry name" value="Cyclic-di-GMP_PDE-like"/>
</dbReference>
<feature type="domain" description="EAL" evidence="2">
    <location>
        <begin position="372"/>
        <end position="616"/>
    </location>
</feature>
<dbReference type="Pfam" id="PF00563">
    <property type="entry name" value="EAL"/>
    <property type="match status" value="1"/>
</dbReference>
<keyword evidence="1" id="KW-0472">Membrane</keyword>
<dbReference type="GO" id="GO:0071111">
    <property type="term" value="F:cyclic-guanylate-specific phosphodiesterase activity"/>
    <property type="evidence" value="ECO:0007669"/>
    <property type="project" value="InterPro"/>
</dbReference>
<dbReference type="InterPro" id="IPR035919">
    <property type="entry name" value="EAL_sf"/>
</dbReference>
<dbReference type="SMART" id="SM00052">
    <property type="entry name" value="EAL"/>
    <property type="match status" value="1"/>
</dbReference>
<name>Q1K365_DESA6</name>
<dbReference type="RefSeq" id="WP_005998035.1">
    <property type="nucleotide sequence ID" value="NZ_AAEW02000002.1"/>
</dbReference>
<dbReference type="AlphaFoldDB" id="Q1K365"/>
<organism evidence="4 5">
    <name type="scientific">Desulfuromonas acetoxidans (strain DSM 684 / 11070)</name>
    <dbReference type="NCBI Taxonomy" id="281689"/>
    <lineage>
        <taxon>Bacteria</taxon>
        <taxon>Pseudomonadati</taxon>
        <taxon>Thermodesulfobacteriota</taxon>
        <taxon>Desulfuromonadia</taxon>
        <taxon>Desulfuromonadales</taxon>
        <taxon>Desulfuromonadaceae</taxon>
        <taxon>Desulfuromonas</taxon>
    </lineage>
</organism>
<evidence type="ECO:0000259" key="3">
    <source>
        <dbReference type="PROSITE" id="PS50887"/>
    </source>
</evidence>
<feature type="transmembrane region" description="Helical" evidence="1">
    <location>
        <begin position="190"/>
        <end position="212"/>
    </location>
</feature>
<gene>
    <name evidence="4" type="ORF">Dace_2975</name>
</gene>
<dbReference type="PANTHER" id="PTHR33121:SF70">
    <property type="entry name" value="SIGNALING PROTEIN YKOW"/>
    <property type="match status" value="1"/>
</dbReference>
<dbReference type="Pfam" id="PF00990">
    <property type="entry name" value="GGDEF"/>
    <property type="match status" value="1"/>
</dbReference>
<evidence type="ECO:0000313" key="5">
    <source>
        <dbReference type="Proteomes" id="UP000005695"/>
    </source>
</evidence>
<reference evidence="4" key="2">
    <citation type="submission" date="2006-05" db="EMBL/GenBank/DDBJ databases">
        <title>Sequencing of the draft genome and assembly of Desulfuromonas acetoxidans DSM 684.</title>
        <authorList>
            <consortium name="US DOE Joint Genome Institute (JGI-PGF)"/>
            <person name="Copeland A."/>
            <person name="Lucas S."/>
            <person name="Lapidus A."/>
            <person name="Barry K."/>
            <person name="Detter J.C."/>
            <person name="Glavina del Rio T."/>
            <person name="Hammon N."/>
            <person name="Israni S."/>
            <person name="Dalin E."/>
            <person name="Tice H."/>
            <person name="Bruce D."/>
            <person name="Pitluck S."/>
            <person name="Richardson P."/>
        </authorList>
    </citation>
    <scope>NUCLEOTIDE SEQUENCE [LARGE SCALE GENOMIC DNA]</scope>
    <source>
        <strain evidence="4">DSM 684</strain>
    </source>
</reference>
<dbReference type="CDD" id="cd01948">
    <property type="entry name" value="EAL"/>
    <property type="match status" value="1"/>
</dbReference>
<proteinExistence type="predicted"/>
<keyword evidence="1" id="KW-0812">Transmembrane</keyword>
<dbReference type="CDD" id="cd01949">
    <property type="entry name" value="GGDEF"/>
    <property type="match status" value="1"/>
</dbReference>
<dbReference type="Gene3D" id="3.30.70.270">
    <property type="match status" value="1"/>
</dbReference>
<dbReference type="OrthoDB" id="9777298at2"/>
<evidence type="ECO:0000259" key="2">
    <source>
        <dbReference type="PROSITE" id="PS50883"/>
    </source>
</evidence>
<dbReference type="SUPFAM" id="SSF55073">
    <property type="entry name" value="Nucleotide cyclase"/>
    <property type="match status" value="1"/>
</dbReference>
<dbReference type="NCBIfam" id="TIGR00254">
    <property type="entry name" value="GGDEF"/>
    <property type="match status" value="1"/>
</dbReference>
<sequence>MIKLKIFGMGLVVLSLALMVLSYYHYTENTRQILAHVDQRLLDGATALRYSVGDALHDRYLHANDPGLTEQSALFSHRLTHLSRDLGLCSLATLVRRDGTVYLTSSSLTDHEVTSGEFSNYFKVYPQLAKPVLAAFEDGQPHYVAADQAATHSRTLVLPCQTSQGFTYLAVASVDAFVVDRALAESLNRALIEGVVLLLVCVPVALVFVWPLSRRLFTDELTGLGNRLCLKRDLLRCRFPQLTLVNIDGFKDINNFYGGQIGDKLLVRVGDYLSKLVPSQTRIYRISGDEYALMCDTSPRCVSVEYLMERINEQRFVIGDSEFRLSLTAGVAQGPHKLLERADLALKEAKRIFRPYVHYSPDLHSSQSSHANLLWTSKIKEGVENNRFCAYFQPIYDNNSQKISHYESLIRLVERDGTIVGPDFFMEAARKSRVSSYLTTFMIDQALNCIEEHDVGCTVNLSIDDIVDHESRQTIIEHIRKKTARERLIFEIIESQGVENYQVIKSFIDQVHIYGIKVAVDDFGTGYSNFDHISQLDVDFLKIDGGLIGQLNDSDRAQTIIEAIVHFARELGIATIAEYVASEELQQRVVDLGIDYSQGYLWGRPQAQVQEKTLLP</sequence>
<evidence type="ECO:0000256" key="1">
    <source>
        <dbReference type="SAM" id="Phobius"/>
    </source>
</evidence>
<protein>
    <submittedName>
        <fullName evidence="4">Diguanylate cyclase/phosphodiesterase</fullName>
    </submittedName>
</protein>
<dbReference type="PROSITE" id="PS50883">
    <property type="entry name" value="EAL"/>
    <property type="match status" value="1"/>
</dbReference>
<dbReference type="InterPro" id="IPR043128">
    <property type="entry name" value="Rev_trsase/Diguanyl_cyclase"/>
</dbReference>
<dbReference type="InterPro" id="IPR029787">
    <property type="entry name" value="Nucleotide_cyclase"/>
</dbReference>
<dbReference type="SUPFAM" id="SSF141868">
    <property type="entry name" value="EAL domain-like"/>
    <property type="match status" value="1"/>
</dbReference>
<accession>Q1K365</accession>
<reference evidence="4" key="1">
    <citation type="submission" date="2006-05" db="EMBL/GenBank/DDBJ databases">
        <title>Annotation of the draft genome assembly of Desulfuromonas acetoxidans DSM 684.</title>
        <authorList>
            <consortium name="US DOE Joint Genome Institute (JGI-ORNL)"/>
            <person name="Larimer F."/>
            <person name="Land M."/>
            <person name="Hauser L."/>
        </authorList>
    </citation>
    <scope>NUCLEOTIDE SEQUENCE [LARGE SCALE GENOMIC DNA]</scope>
    <source>
        <strain evidence="4">DSM 684</strain>
    </source>
</reference>
<feature type="domain" description="GGDEF" evidence="3">
    <location>
        <begin position="238"/>
        <end position="369"/>
    </location>
</feature>
<comment type="caution">
    <text evidence="4">The sequence shown here is derived from an EMBL/GenBank/DDBJ whole genome shotgun (WGS) entry which is preliminary data.</text>
</comment>
<keyword evidence="1" id="KW-1133">Transmembrane helix</keyword>